<dbReference type="InterPro" id="IPR036052">
    <property type="entry name" value="TrpB-like_PALP_sf"/>
</dbReference>
<dbReference type="NCBIfam" id="TIGR02079">
    <property type="entry name" value="THD1"/>
    <property type="match status" value="1"/>
</dbReference>
<dbReference type="InterPro" id="IPR038110">
    <property type="entry name" value="TD_ACT-like_sf"/>
</dbReference>
<protein>
    <recommendedName>
        <fullName evidence="12">L-threonine dehydratase</fullName>
        <ecNumber evidence="12">4.3.1.19</ecNumber>
    </recommendedName>
    <alternativeName>
        <fullName evidence="12">Threonine deaminase</fullName>
    </alternativeName>
</protein>
<proteinExistence type="inferred from homology"/>
<dbReference type="PROSITE" id="PS51672">
    <property type="entry name" value="ACT_LIKE"/>
    <property type="match status" value="1"/>
</dbReference>
<evidence type="ECO:0000256" key="12">
    <source>
        <dbReference type="RuleBase" id="RU362012"/>
    </source>
</evidence>
<dbReference type="Proteomes" id="UP001302349">
    <property type="component" value="Chromosome"/>
</dbReference>
<dbReference type="SUPFAM" id="SSF53686">
    <property type="entry name" value="Tryptophan synthase beta subunit-like PLP-dependent enzymes"/>
    <property type="match status" value="1"/>
</dbReference>
<feature type="domain" description="ACT-like" evidence="13">
    <location>
        <begin position="337"/>
        <end position="411"/>
    </location>
</feature>
<comment type="pathway">
    <text evidence="3 12">Amino-acid biosynthesis; L-isoleucine biosynthesis; 2-oxobutanoate from L-threonine: step 1/1.</text>
</comment>
<dbReference type="InterPro" id="IPR001721">
    <property type="entry name" value="TD_ACT-like"/>
</dbReference>
<comment type="catalytic activity">
    <reaction evidence="1 12">
        <text>L-threonine = 2-oxobutanoate + NH4(+)</text>
        <dbReference type="Rhea" id="RHEA:22108"/>
        <dbReference type="ChEBI" id="CHEBI:16763"/>
        <dbReference type="ChEBI" id="CHEBI:28938"/>
        <dbReference type="ChEBI" id="CHEBI:57926"/>
        <dbReference type="EC" id="4.3.1.19"/>
    </reaction>
</comment>
<dbReference type="Pfam" id="PF00291">
    <property type="entry name" value="PALP"/>
    <property type="match status" value="1"/>
</dbReference>
<dbReference type="InterPro" id="IPR000634">
    <property type="entry name" value="Ser/Thr_deHydtase_PyrdxlP-BS"/>
</dbReference>
<evidence type="ECO:0000256" key="11">
    <source>
        <dbReference type="ARBA" id="ARBA00025527"/>
    </source>
</evidence>
<evidence type="ECO:0000256" key="9">
    <source>
        <dbReference type="ARBA" id="ARBA00023239"/>
    </source>
</evidence>
<dbReference type="InterPro" id="IPR001926">
    <property type="entry name" value="TrpB-like_PALP"/>
</dbReference>
<organism evidence="14 15">
    <name type="scientific">Imperialibacter roseus</name>
    <dbReference type="NCBI Taxonomy" id="1324217"/>
    <lineage>
        <taxon>Bacteria</taxon>
        <taxon>Pseudomonadati</taxon>
        <taxon>Bacteroidota</taxon>
        <taxon>Cytophagia</taxon>
        <taxon>Cytophagales</taxon>
        <taxon>Flammeovirgaceae</taxon>
        <taxon>Imperialibacter</taxon>
    </lineage>
</organism>
<evidence type="ECO:0000256" key="10">
    <source>
        <dbReference type="ARBA" id="ARBA00023304"/>
    </source>
</evidence>
<dbReference type="InterPro" id="IPR011820">
    <property type="entry name" value="IlvA"/>
</dbReference>
<dbReference type="RefSeq" id="WP_317487358.1">
    <property type="nucleotide sequence ID" value="NZ_CP136051.1"/>
</dbReference>
<evidence type="ECO:0000256" key="5">
    <source>
        <dbReference type="ARBA" id="ARBA00011881"/>
    </source>
</evidence>
<evidence type="ECO:0000256" key="4">
    <source>
        <dbReference type="ARBA" id="ARBA00010869"/>
    </source>
</evidence>
<dbReference type="GO" id="GO:0004794">
    <property type="term" value="F:threonine deaminase activity"/>
    <property type="evidence" value="ECO:0007669"/>
    <property type="project" value="UniProtKB-EC"/>
</dbReference>
<evidence type="ECO:0000256" key="2">
    <source>
        <dbReference type="ARBA" id="ARBA00001933"/>
    </source>
</evidence>
<keyword evidence="9 12" id="KW-0456">Lyase</keyword>
<comment type="cofactor">
    <cofactor evidence="2 12">
        <name>pyridoxal 5'-phosphate</name>
        <dbReference type="ChEBI" id="CHEBI:597326"/>
    </cofactor>
</comment>
<dbReference type="CDD" id="cd01562">
    <property type="entry name" value="Thr-dehyd"/>
    <property type="match status" value="1"/>
</dbReference>
<keyword evidence="15" id="KW-1185">Reference proteome</keyword>
<dbReference type="CDD" id="cd04907">
    <property type="entry name" value="ACT_ThrD-I_2"/>
    <property type="match status" value="1"/>
</dbReference>
<accession>A0ABZ0IJ98</accession>
<keyword evidence="6 12" id="KW-0028">Amino-acid biosynthesis</keyword>
<evidence type="ECO:0000256" key="6">
    <source>
        <dbReference type="ARBA" id="ARBA00022605"/>
    </source>
</evidence>
<dbReference type="Gene3D" id="3.40.50.1100">
    <property type="match status" value="2"/>
</dbReference>
<evidence type="ECO:0000259" key="13">
    <source>
        <dbReference type="PROSITE" id="PS51672"/>
    </source>
</evidence>
<comment type="similarity">
    <text evidence="4 12">Belongs to the serine/threonine dehydratase family.</text>
</comment>
<gene>
    <name evidence="12 14" type="primary">ilvA</name>
    <name evidence="14" type="ORF">RT717_15840</name>
</gene>
<name>A0ABZ0IJ98_9BACT</name>
<evidence type="ECO:0000256" key="7">
    <source>
        <dbReference type="ARBA" id="ARBA00022624"/>
    </source>
</evidence>
<comment type="function">
    <text evidence="11 12">Catalyzes the anaerobic formation of alpha-ketobutyrate and ammonia from threonine in a two-step reaction. The first step involved a dehydration of threonine and a production of enamine intermediates (aminocrotonate), which tautomerizes to its imine form (iminobutyrate). Both intermediates are unstable and short-lived. The second step is the nonenzymatic hydrolysis of the enamine/imine intermediates to form 2-ketobutyrate and free ammonia. In the low water environment of the cell, the second step is accelerated by RidA.</text>
</comment>
<keyword evidence="10 12" id="KW-0100">Branched-chain amino acid biosynthesis</keyword>
<sequence>MSSTQSPLVAADKILQAKITLKDVVPPTPLQFNQQLSEKYGARIYLKREDLNIVRSYKIRGAFNKIASLSDQQRANGIFCASAGNHAQGVAYACFHQKIHGKIYMPTPTTSQKIDRVRMFGKEFVEVILIGDTFDDANSRAVKDCEAAGGTFVPPFDDEKVIEGQGTVAAEILDEISEPIDYLLVPIGGGGLSAGVGSYFKALSPKTKIIGAEPLGAPAMKKSLEAGQVVTLESIDKFVDGAAVQSVGKRNLEICKEVLSEVVLVPEGKVCTTLLELYNNEGIIVEPAGALTTAALDLVAGQIKGKTVVAIVSGGNNDIIRMAEIKERSMLYEGLRHYFIVKFPQRAGALKEFLVNVLGPNDDIILFEYTKKTARENGPAMIGIELKDRNDFQSLLDRMKAYNINYQLLNNKPELFGMLV</sequence>
<comment type="subunit">
    <text evidence="5 12">Homotetramer.</text>
</comment>
<dbReference type="InterPro" id="IPR050147">
    <property type="entry name" value="Ser/Thr_Dehydratase"/>
</dbReference>
<dbReference type="NCBIfam" id="NF006390">
    <property type="entry name" value="PRK08639.1"/>
    <property type="match status" value="1"/>
</dbReference>
<reference evidence="14 15" key="1">
    <citation type="journal article" date="2023" name="Microbiol. Resour. Announc.">
        <title>Complete Genome Sequence of Imperialibacter roseus strain P4T.</title>
        <authorList>
            <person name="Tizabi D.R."/>
            <person name="Bachvaroff T."/>
            <person name="Hill R.T."/>
        </authorList>
    </citation>
    <scope>NUCLEOTIDE SEQUENCE [LARGE SCALE GENOMIC DNA]</scope>
    <source>
        <strain evidence="14 15">P4T</strain>
    </source>
</reference>
<dbReference type="PANTHER" id="PTHR48078">
    <property type="entry name" value="THREONINE DEHYDRATASE, MITOCHONDRIAL-RELATED"/>
    <property type="match status" value="1"/>
</dbReference>
<evidence type="ECO:0000256" key="8">
    <source>
        <dbReference type="ARBA" id="ARBA00022898"/>
    </source>
</evidence>
<dbReference type="EC" id="4.3.1.19" evidence="12"/>
<dbReference type="PANTHER" id="PTHR48078:SF11">
    <property type="entry name" value="THREONINE DEHYDRATASE, MITOCHONDRIAL"/>
    <property type="match status" value="1"/>
</dbReference>
<evidence type="ECO:0000256" key="1">
    <source>
        <dbReference type="ARBA" id="ARBA00001274"/>
    </source>
</evidence>
<evidence type="ECO:0000313" key="15">
    <source>
        <dbReference type="Proteomes" id="UP001302349"/>
    </source>
</evidence>
<keyword evidence="8 12" id="KW-0663">Pyridoxal phosphate</keyword>
<keyword evidence="7 12" id="KW-0412">Isoleucine biosynthesis</keyword>
<dbReference type="PROSITE" id="PS00165">
    <property type="entry name" value="DEHYDRATASE_SER_THR"/>
    <property type="match status" value="1"/>
</dbReference>
<dbReference type="Pfam" id="PF00585">
    <property type="entry name" value="Thr_dehydrat_C"/>
    <property type="match status" value="1"/>
</dbReference>
<evidence type="ECO:0000313" key="14">
    <source>
        <dbReference type="EMBL" id="WOK04553.1"/>
    </source>
</evidence>
<dbReference type="EMBL" id="CP136051">
    <property type="protein sequence ID" value="WOK04553.1"/>
    <property type="molecule type" value="Genomic_DNA"/>
</dbReference>
<evidence type="ECO:0000256" key="3">
    <source>
        <dbReference type="ARBA" id="ARBA00004810"/>
    </source>
</evidence>
<dbReference type="Gene3D" id="3.40.1020.10">
    <property type="entry name" value="Biosynthetic Threonine Deaminase, Domain 3"/>
    <property type="match status" value="1"/>
</dbReference>